<gene>
    <name evidence="3" type="ORF">FUG_LOCUS89362</name>
    <name evidence="2" type="ORF">MDCFG202_LOCUS33916</name>
</gene>
<dbReference type="Proteomes" id="UP000746612">
    <property type="component" value="Unassembled WGS sequence"/>
</dbReference>
<sequence>TCSFPHACSPFNTHSSSFLSHSPFFTVTHSYSITIQSFLGTGSRSEVSSSFISTFLIESRLYLTTFDTINITMSDSSTPKTNAWTEEAKNELLLRIIAQLKPEGKSINWNEISMEGRTMKSLQNQWTAVNKKIDAIKQQTADAPPPPAKKTPVRKRATKPKTSKTVGSDEDDGDYGSPKKVTPRKRRAPKAGVDDESPESSAKAIKMELNETIKAEGGGLDYEV</sequence>
<reference evidence="2" key="2">
    <citation type="submission" date="2021-03" db="EMBL/GenBank/DDBJ databases">
        <authorList>
            <person name="Alouane T."/>
            <person name="Langin T."/>
            <person name="Bonhomme L."/>
        </authorList>
    </citation>
    <scope>NUCLEOTIDE SEQUENCE</scope>
    <source>
        <strain evidence="2">MDC_Fg202</strain>
    </source>
</reference>
<dbReference type="EMBL" id="CAJPIJ010000071">
    <property type="protein sequence ID" value="CAG1966113.1"/>
    <property type="molecule type" value="Genomic_DNA"/>
</dbReference>
<dbReference type="EMBL" id="CAAKMV010000066">
    <property type="protein sequence ID" value="VIO53577.1"/>
    <property type="molecule type" value="Genomic_DNA"/>
</dbReference>
<dbReference type="CDD" id="cd00167">
    <property type="entry name" value="SANT"/>
    <property type="match status" value="1"/>
</dbReference>
<dbReference type="AlphaFoldDB" id="A0A4E9DNK9"/>
<evidence type="ECO:0000313" key="3">
    <source>
        <dbReference type="EMBL" id="VIO53577.1"/>
    </source>
</evidence>
<evidence type="ECO:0008006" key="4">
    <source>
        <dbReference type="Google" id="ProtNLM"/>
    </source>
</evidence>
<reference evidence="3" key="1">
    <citation type="submission" date="2019-04" db="EMBL/GenBank/DDBJ databases">
        <authorList>
            <person name="Melise S."/>
            <person name="Noan J."/>
            <person name="Okalmin O."/>
        </authorList>
    </citation>
    <scope>NUCLEOTIDE SEQUENCE</scope>
    <source>
        <strain evidence="3">FN9</strain>
    </source>
</reference>
<evidence type="ECO:0000256" key="1">
    <source>
        <dbReference type="SAM" id="MobiDB-lite"/>
    </source>
</evidence>
<protein>
    <recommendedName>
        <fullName evidence="4">Myb-like domain-containing protein</fullName>
    </recommendedName>
</protein>
<proteinExistence type="predicted"/>
<dbReference type="Gene3D" id="1.10.10.60">
    <property type="entry name" value="Homeodomain-like"/>
    <property type="match status" value="1"/>
</dbReference>
<feature type="region of interest" description="Disordered" evidence="1">
    <location>
        <begin position="137"/>
        <end position="203"/>
    </location>
</feature>
<name>A0A4E9DNK9_GIBZA</name>
<dbReference type="InterPro" id="IPR001005">
    <property type="entry name" value="SANT/Myb"/>
</dbReference>
<organism evidence="3">
    <name type="scientific">Gibberella zeae</name>
    <name type="common">Wheat head blight fungus</name>
    <name type="synonym">Fusarium graminearum</name>
    <dbReference type="NCBI Taxonomy" id="5518"/>
    <lineage>
        <taxon>Eukaryota</taxon>
        <taxon>Fungi</taxon>
        <taxon>Dikarya</taxon>
        <taxon>Ascomycota</taxon>
        <taxon>Pezizomycotina</taxon>
        <taxon>Sordariomycetes</taxon>
        <taxon>Hypocreomycetidae</taxon>
        <taxon>Hypocreales</taxon>
        <taxon>Nectriaceae</taxon>
        <taxon>Fusarium</taxon>
    </lineage>
</organism>
<feature type="compositionally biased region" description="Basic residues" evidence="1">
    <location>
        <begin position="151"/>
        <end position="162"/>
    </location>
</feature>
<evidence type="ECO:0000313" key="2">
    <source>
        <dbReference type="EMBL" id="CAG1966113.1"/>
    </source>
</evidence>
<feature type="non-terminal residue" evidence="3">
    <location>
        <position position="1"/>
    </location>
</feature>
<accession>A0A4E9DNK9</accession>